<keyword evidence="2" id="KW-1185">Reference proteome</keyword>
<evidence type="ECO:0000313" key="1">
    <source>
        <dbReference type="EMBL" id="CAJ1947977.1"/>
    </source>
</evidence>
<evidence type="ECO:0000313" key="2">
    <source>
        <dbReference type="Proteomes" id="UP001295423"/>
    </source>
</evidence>
<organism evidence="1 2">
    <name type="scientific">Cylindrotheca closterium</name>
    <dbReference type="NCBI Taxonomy" id="2856"/>
    <lineage>
        <taxon>Eukaryota</taxon>
        <taxon>Sar</taxon>
        <taxon>Stramenopiles</taxon>
        <taxon>Ochrophyta</taxon>
        <taxon>Bacillariophyta</taxon>
        <taxon>Bacillariophyceae</taxon>
        <taxon>Bacillariophycidae</taxon>
        <taxon>Bacillariales</taxon>
        <taxon>Bacillariaceae</taxon>
        <taxon>Cylindrotheca</taxon>
    </lineage>
</organism>
<comment type="caution">
    <text evidence="1">The sequence shown here is derived from an EMBL/GenBank/DDBJ whole genome shotgun (WGS) entry which is preliminary data.</text>
</comment>
<gene>
    <name evidence="1" type="ORF">CYCCA115_LOCUS11403</name>
</gene>
<proteinExistence type="predicted"/>
<protein>
    <submittedName>
        <fullName evidence="1">Uncharacterized protein</fullName>
    </submittedName>
</protein>
<accession>A0AAD2FP51</accession>
<dbReference type="EMBL" id="CAKOGP040001736">
    <property type="protein sequence ID" value="CAJ1947977.1"/>
    <property type="molecule type" value="Genomic_DNA"/>
</dbReference>
<sequence>MPNTRRVTINPTVKVHEVLTLYDYTASEISATWYDEHEMDKIARKCFKILRKLEDGNAKSGKYCIRGLETHTTLGSVSKRGNREAAKTAVLEEQARQWHAGNEETDVQTISDSYRCTTSSCQMWAQVVGSRDRQEVEAYLYDDDEEEENEEDQVILEKPAPSSTVVCSHSQESTIVLRAAMTASGIATVLRYYRPMELTM</sequence>
<reference evidence="1" key="1">
    <citation type="submission" date="2023-08" db="EMBL/GenBank/DDBJ databases">
        <authorList>
            <person name="Audoor S."/>
            <person name="Bilcke G."/>
        </authorList>
    </citation>
    <scope>NUCLEOTIDE SEQUENCE</scope>
</reference>
<dbReference type="AlphaFoldDB" id="A0AAD2FP51"/>
<name>A0AAD2FP51_9STRA</name>
<dbReference type="Proteomes" id="UP001295423">
    <property type="component" value="Unassembled WGS sequence"/>
</dbReference>